<dbReference type="AlphaFoldDB" id="A0A1N7F029"/>
<gene>
    <name evidence="6" type="ORF">SAMN05421833_12027</name>
</gene>
<keyword evidence="7" id="KW-1185">Reference proteome</keyword>
<feature type="DNA-binding region" description="H-T-H motif" evidence="4">
    <location>
        <begin position="22"/>
        <end position="41"/>
    </location>
</feature>
<feature type="domain" description="HTH tetR-type" evidence="5">
    <location>
        <begin position="1"/>
        <end position="59"/>
    </location>
</feature>
<dbReference type="InterPro" id="IPR011075">
    <property type="entry name" value="TetR_C"/>
</dbReference>
<accession>A0A1N7F029</accession>
<dbReference type="Proteomes" id="UP000186096">
    <property type="component" value="Unassembled WGS sequence"/>
</dbReference>
<dbReference type="InterPro" id="IPR050109">
    <property type="entry name" value="HTH-type_TetR-like_transc_reg"/>
</dbReference>
<name>A0A1N7F029_9ACTN</name>
<protein>
    <submittedName>
        <fullName evidence="6">Transcriptional regulator, TetR family</fullName>
    </submittedName>
</protein>
<reference evidence="7" key="1">
    <citation type="submission" date="2017-01" db="EMBL/GenBank/DDBJ databases">
        <authorList>
            <person name="Varghese N."/>
            <person name="Submissions S."/>
        </authorList>
    </citation>
    <scope>NUCLEOTIDE SEQUENCE [LARGE SCALE GENOMIC DNA]</scope>
    <source>
        <strain evidence="7">ATCC 12950</strain>
    </source>
</reference>
<dbReference type="STRING" id="58117.SAMN05421833_12027"/>
<keyword evidence="1" id="KW-0805">Transcription regulation</keyword>
<dbReference type="SUPFAM" id="SSF48498">
    <property type="entry name" value="Tetracyclin repressor-like, C-terminal domain"/>
    <property type="match status" value="1"/>
</dbReference>
<evidence type="ECO:0000313" key="7">
    <source>
        <dbReference type="Proteomes" id="UP000186096"/>
    </source>
</evidence>
<dbReference type="PANTHER" id="PTHR30055:SF148">
    <property type="entry name" value="TETR-FAMILY TRANSCRIPTIONAL REGULATOR"/>
    <property type="match status" value="1"/>
</dbReference>
<dbReference type="InterPro" id="IPR001647">
    <property type="entry name" value="HTH_TetR"/>
</dbReference>
<keyword evidence="2 4" id="KW-0238">DNA-binding</keyword>
<dbReference type="GO" id="GO:0003700">
    <property type="term" value="F:DNA-binding transcription factor activity"/>
    <property type="evidence" value="ECO:0007669"/>
    <property type="project" value="TreeGrafter"/>
</dbReference>
<evidence type="ECO:0000256" key="3">
    <source>
        <dbReference type="ARBA" id="ARBA00023163"/>
    </source>
</evidence>
<evidence type="ECO:0000256" key="2">
    <source>
        <dbReference type="ARBA" id="ARBA00023125"/>
    </source>
</evidence>
<dbReference type="Gene3D" id="1.10.357.10">
    <property type="entry name" value="Tetracycline Repressor, domain 2"/>
    <property type="match status" value="1"/>
</dbReference>
<keyword evidence="3" id="KW-0804">Transcription</keyword>
<sequence length="181" mass="19649">MRARILAATGALLLDEGMAGVTIERVAELSGASKTTVYKWWPSKGALALDGYFHAVESALAFPDGGDVEVDLVAQLRSLARLLTGTPAGRVIAGIIGQAQTDPDLADVLLRHYSGPRRDLAVEVLRQAQECGQLRPDLDLDVTVDQLWGPFYHRLLLFPNMPITEEYATALVRNLLAGIRT</sequence>
<dbReference type="EMBL" id="FTNI01000020">
    <property type="protein sequence ID" value="SIR93743.1"/>
    <property type="molecule type" value="Genomic_DNA"/>
</dbReference>
<dbReference type="Gene3D" id="1.10.10.60">
    <property type="entry name" value="Homeodomain-like"/>
    <property type="match status" value="1"/>
</dbReference>
<dbReference type="Pfam" id="PF16859">
    <property type="entry name" value="TetR_C_11"/>
    <property type="match status" value="1"/>
</dbReference>
<evidence type="ECO:0000256" key="4">
    <source>
        <dbReference type="PROSITE-ProRule" id="PRU00335"/>
    </source>
</evidence>
<evidence type="ECO:0000256" key="1">
    <source>
        <dbReference type="ARBA" id="ARBA00023015"/>
    </source>
</evidence>
<evidence type="ECO:0000313" key="6">
    <source>
        <dbReference type="EMBL" id="SIR93743.1"/>
    </source>
</evidence>
<dbReference type="GO" id="GO:0000976">
    <property type="term" value="F:transcription cis-regulatory region binding"/>
    <property type="evidence" value="ECO:0007669"/>
    <property type="project" value="TreeGrafter"/>
</dbReference>
<dbReference type="PROSITE" id="PS50977">
    <property type="entry name" value="HTH_TETR_2"/>
    <property type="match status" value="1"/>
</dbReference>
<dbReference type="SUPFAM" id="SSF46689">
    <property type="entry name" value="Homeodomain-like"/>
    <property type="match status" value="1"/>
</dbReference>
<proteinExistence type="predicted"/>
<dbReference type="RefSeq" id="WP_076438601.1">
    <property type="nucleotide sequence ID" value="NZ_FTNI01000020.1"/>
</dbReference>
<dbReference type="PANTHER" id="PTHR30055">
    <property type="entry name" value="HTH-TYPE TRANSCRIPTIONAL REGULATOR RUTR"/>
    <property type="match status" value="1"/>
</dbReference>
<evidence type="ECO:0000259" key="5">
    <source>
        <dbReference type="PROSITE" id="PS50977"/>
    </source>
</evidence>
<dbReference type="InterPro" id="IPR009057">
    <property type="entry name" value="Homeodomain-like_sf"/>
</dbReference>
<dbReference type="InterPro" id="IPR036271">
    <property type="entry name" value="Tet_transcr_reg_TetR-rel_C_sf"/>
</dbReference>
<organism evidence="6 7">
    <name type="scientific">Microbispora rosea</name>
    <dbReference type="NCBI Taxonomy" id="58117"/>
    <lineage>
        <taxon>Bacteria</taxon>
        <taxon>Bacillati</taxon>
        <taxon>Actinomycetota</taxon>
        <taxon>Actinomycetes</taxon>
        <taxon>Streptosporangiales</taxon>
        <taxon>Streptosporangiaceae</taxon>
        <taxon>Microbispora</taxon>
    </lineage>
</organism>
<dbReference type="Pfam" id="PF00440">
    <property type="entry name" value="TetR_N"/>
    <property type="match status" value="1"/>
</dbReference>